<keyword evidence="2" id="KW-0472">Membrane</keyword>
<comment type="subcellular location">
    <subcellularLocation>
        <location evidence="1">Cell membrane</location>
        <topology evidence="1">Lipid-anchor</topology>
        <topology evidence="1">GPI-anchor</topology>
    </subcellularLocation>
</comment>
<dbReference type="Proteomes" id="UP000027138">
    <property type="component" value="Unassembled WGS sequence"/>
</dbReference>
<gene>
    <name evidence="7" type="ORF">JCGZ_21674</name>
</gene>
<keyword evidence="8" id="KW-1185">Reference proteome</keyword>
<dbReference type="GO" id="GO:0009506">
    <property type="term" value="C:plasmodesma"/>
    <property type="evidence" value="ECO:0007669"/>
    <property type="project" value="UniProtKB-ARBA"/>
</dbReference>
<dbReference type="OrthoDB" id="1073427at2759"/>
<dbReference type="PANTHER" id="PTHR31044">
    <property type="entry name" value="BETA-1,3 GLUCANASE"/>
    <property type="match status" value="1"/>
</dbReference>
<feature type="compositionally biased region" description="Low complexity" evidence="4">
    <location>
        <begin position="224"/>
        <end position="242"/>
    </location>
</feature>
<sequence length="284" mass="28958">MGSEVFQYFSIFLFYLLLNSGTNVAETPPLEGIQKTTTAENQEDQIFFSPSVFATQLDDTGAVPIVNPTTPGTGTTTPGTGTGTITPIIESPPPPPSGITTPQIPPTATTPTPTTSGGSWCIASPTASETALQVALDYACGYGGADCSAIQPGASCYNPNTLRDHASYAFNQYYQKNPVPTSCVFGGTAQLSSTDPSNGNCHYASPTSTPSVTPPANPTPTPPTITTSPTTMTPPLTTTPSGPTVYGVAEPTGLPSSATSVSCSLLLLCSATAIIGSLLAASHI</sequence>
<keyword evidence="2" id="KW-0336">GPI-anchor</keyword>
<feature type="domain" description="X8" evidence="6">
    <location>
        <begin position="119"/>
        <end position="203"/>
    </location>
</feature>
<dbReference type="Gene3D" id="1.20.58.1040">
    <property type="match status" value="1"/>
</dbReference>
<evidence type="ECO:0000259" key="6">
    <source>
        <dbReference type="SMART" id="SM00768"/>
    </source>
</evidence>
<dbReference type="EMBL" id="KK915662">
    <property type="protein sequence ID" value="KDP21203.1"/>
    <property type="molecule type" value="Genomic_DNA"/>
</dbReference>
<evidence type="ECO:0000256" key="3">
    <source>
        <dbReference type="ARBA" id="ARBA00022729"/>
    </source>
</evidence>
<evidence type="ECO:0000256" key="4">
    <source>
        <dbReference type="SAM" id="MobiDB-lite"/>
    </source>
</evidence>
<evidence type="ECO:0000256" key="1">
    <source>
        <dbReference type="ARBA" id="ARBA00004609"/>
    </source>
</evidence>
<feature type="region of interest" description="Disordered" evidence="4">
    <location>
        <begin position="196"/>
        <end position="242"/>
    </location>
</feature>
<feature type="signal peptide" evidence="5">
    <location>
        <begin position="1"/>
        <end position="25"/>
    </location>
</feature>
<feature type="region of interest" description="Disordered" evidence="4">
    <location>
        <begin position="93"/>
        <end position="117"/>
    </location>
</feature>
<accession>A0A067JEP3</accession>
<dbReference type="PANTHER" id="PTHR31044:SF132">
    <property type="entry name" value="BETA-1,3 GLUCANASE"/>
    <property type="match status" value="1"/>
</dbReference>
<keyword evidence="3 5" id="KW-0732">Signal</keyword>
<dbReference type="SMART" id="SM00768">
    <property type="entry name" value="X8"/>
    <property type="match status" value="1"/>
</dbReference>
<dbReference type="InterPro" id="IPR012946">
    <property type="entry name" value="X8"/>
</dbReference>
<keyword evidence="2" id="KW-0325">Glycoprotein</keyword>
<feature type="compositionally biased region" description="Pro residues" evidence="4">
    <location>
        <begin position="212"/>
        <end position="223"/>
    </location>
</feature>
<feature type="compositionally biased region" description="Low complexity" evidence="4">
    <location>
        <begin position="98"/>
        <end position="115"/>
    </location>
</feature>
<dbReference type="Pfam" id="PF07983">
    <property type="entry name" value="X8"/>
    <property type="match status" value="1"/>
</dbReference>
<dbReference type="AlphaFoldDB" id="A0A067JEP3"/>
<dbReference type="InterPro" id="IPR044788">
    <property type="entry name" value="X8_dom_prot"/>
</dbReference>
<name>A0A067JEP3_JATCU</name>
<dbReference type="KEGG" id="jcu:105649752"/>
<dbReference type="FunFam" id="1.20.58.1040:FF:000007">
    <property type="entry name" value="PLASMODESMATA CALLOSE-BINDING PROTEIN 2"/>
    <property type="match status" value="1"/>
</dbReference>
<evidence type="ECO:0000256" key="2">
    <source>
        <dbReference type="ARBA" id="ARBA00022622"/>
    </source>
</evidence>
<organism evidence="7 8">
    <name type="scientific">Jatropha curcas</name>
    <name type="common">Barbados nut</name>
    <dbReference type="NCBI Taxonomy" id="180498"/>
    <lineage>
        <taxon>Eukaryota</taxon>
        <taxon>Viridiplantae</taxon>
        <taxon>Streptophyta</taxon>
        <taxon>Embryophyta</taxon>
        <taxon>Tracheophyta</taxon>
        <taxon>Spermatophyta</taxon>
        <taxon>Magnoliopsida</taxon>
        <taxon>eudicotyledons</taxon>
        <taxon>Gunneridae</taxon>
        <taxon>Pentapetalae</taxon>
        <taxon>rosids</taxon>
        <taxon>fabids</taxon>
        <taxon>Malpighiales</taxon>
        <taxon>Euphorbiaceae</taxon>
        <taxon>Crotonoideae</taxon>
        <taxon>Jatropheae</taxon>
        <taxon>Jatropha</taxon>
    </lineage>
</organism>
<proteinExistence type="predicted"/>
<feature type="chain" id="PRO_5001638623" description="X8 domain-containing protein" evidence="5">
    <location>
        <begin position="26"/>
        <end position="284"/>
    </location>
</feature>
<protein>
    <recommendedName>
        <fullName evidence="6">X8 domain-containing protein</fullName>
    </recommendedName>
</protein>
<evidence type="ECO:0000313" key="7">
    <source>
        <dbReference type="EMBL" id="KDP21203.1"/>
    </source>
</evidence>
<evidence type="ECO:0000313" key="8">
    <source>
        <dbReference type="Proteomes" id="UP000027138"/>
    </source>
</evidence>
<keyword evidence="2" id="KW-0449">Lipoprotein</keyword>
<dbReference type="GO" id="GO:0005886">
    <property type="term" value="C:plasma membrane"/>
    <property type="evidence" value="ECO:0007669"/>
    <property type="project" value="UniProtKB-SubCell"/>
</dbReference>
<evidence type="ECO:0000256" key="5">
    <source>
        <dbReference type="SAM" id="SignalP"/>
    </source>
</evidence>
<reference evidence="7 8" key="1">
    <citation type="journal article" date="2014" name="PLoS ONE">
        <title>Global Analysis of Gene Expression Profiles in Physic Nut (Jatropha curcas L.) Seedlings Exposed to Salt Stress.</title>
        <authorList>
            <person name="Zhang L."/>
            <person name="Zhang C."/>
            <person name="Wu P."/>
            <person name="Chen Y."/>
            <person name="Li M."/>
            <person name="Jiang H."/>
            <person name="Wu G."/>
        </authorList>
    </citation>
    <scope>NUCLEOTIDE SEQUENCE [LARGE SCALE GENOMIC DNA]</scope>
    <source>
        <strain evidence="8">cv. GZQX0401</strain>
        <tissue evidence="7">Young leaves</tissue>
    </source>
</reference>
<dbReference type="STRING" id="180498.A0A067JEP3"/>
<dbReference type="GO" id="GO:0098552">
    <property type="term" value="C:side of membrane"/>
    <property type="evidence" value="ECO:0007669"/>
    <property type="project" value="UniProtKB-KW"/>
</dbReference>